<keyword evidence="3" id="KW-0255">Endonuclease</keyword>
<dbReference type="Pfam" id="PF02265">
    <property type="entry name" value="S1-P1_nuclease"/>
    <property type="match status" value="1"/>
</dbReference>
<keyword evidence="4" id="KW-0378">Hydrolase</keyword>
<dbReference type="AlphaFoldDB" id="A0A0G3XMC4"/>
<evidence type="ECO:0000256" key="6">
    <source>
        <dbReference type="ARBA" id="ARBA00023180"/>
    </source>
</evidence>
<dbReference type="STRING" id="1348774.AB433_13040"/>
<evidence type="ECO:0000313" key="9">
    <source>
        <dbReference type="Proteomes" id="UP000035287"/>
    </source>
</evidence>
<dbReference type="KEGG" id="cna:AB433_13040"/>
<evidence type="ECO:0000256" key="5">
    <source>
        <dbReference type="ARBA" id="ARBA00023157"/>
    </source>
</evidence>
<evidence type="ECO:0000313" key="8">
    <source>
        <dbReference type="EMBL" id="AKM11824.1"/>
    </source>
</evidence>
<dbReference type="PANTHER" id="PTHR33146">
    <property type="entry name" value="ENDONUCLEASE 4"/>
    <property type="match status" value="1"/>
</dbReference>
<dbReference type="EMBL" id="CP011770">
    <property type="protein sequence ID" value="AKM11824.1"/>
    <property type="molecule type" value="Genomic_DNA"/>
</dbReference>
<evidence type="ECO:0000256" key="1">
    <source>
        <dbReference type="ARBA" id="ARBA00022722"/>
    </source>
</evidence>
<keyword evidence="1" id="KW-0540">Nuclease</keyword>
<organism evidence="8 9">
    <name type="scientific">Croceicoccus naphthovorans</name>
    <dbReference type="NCBI Taxonomy" id="1348774"/>
    <lineage>
        <taxon>Bacteria</taxon>
        <taxon>Pseudomonadati</taxon>
        <taxon>Pseudomonadota</taxon>
        <taxon>Alphaproteobacteria</taxon>
        <taxon>Sphingomonadales</taxon>
        <taxon>Erythrobacteraceae</taxon>
        <taxon>Croceicoccus</taxon>
    </lineage>
</organism>
<keyword evidence="5" id="KW-1015">Disulfide bond</keyword>
<gene>
    <name evidence="8" type="ORF">AB433_13040</name>
</gene>
<dbReference type="InterPro" id="IPR003154">
    <property type="entry name" value="S1/P1nuclease"/>
</dbReference>
<dbReference type="Gene3D" id="1.10.575.10">
    <property type="entry name" value="P1 Nuclease"/>
    <property type="match status" value="1"/>
</dbReference>
<evidence type="ECO:0000256" key="4">
    <source>
        <dbReference type="ARBA" id="ARBA00022801"/>
    </source>
</evidence>
<evidence type="ECO:0000256" key="7">
    <source>
        <dbReference type="SAM" id="SignalP"/>
    </source>
</evidence>
<dbReference type="GO" id="GO:0003676">
    <property type="term" value="F:nucleic acid binding"/>
    <property type="evidence" value="ECO:0007669"/>
    <property type="project" value="InterPro"/>
</dbReference>
<name>A0A0G3XMC4_9SPHN</name>
<keyword evidence="9" id="KW-1185">Reference proteome</keyword>
<dbReference type="GO" id="GO:0016788">
    <property type="term" value="F:hydrolase activity, acting on ester bonds"/>
    <property type="evidence" value="ECO:0007669"/>
    <property type="project" value="InterPro"/>
</dbReference>
<dbReference type="GO" id="GO:0046872">
    <property type="term" value="F:metal ion binding"/>
    <property type="evidence" value="ECO:0007669"/>
    <property type="project" value="UniProtKB-KW"/>
</dbReference>
<evidence type="ECO:0000256" key="3">
    <source>
        <dbReference type="ARBA" id="ARBA00022759"/>
    </source>
</evidence>
<dbReference type="GO" id="GO:0004519">
    <property type="term" value="F:endonuclease activity"/>
    <property type="evidence" value="ECO:0007669"/>
    <property type="project" value="UniProtKB-KW"/>
</dbReference>
<sequence>MLKIVAAVAVLATSPAHAWGPTGHRIVGQIAADNISGKTQAEIAMILPKGETLAEVSTWPDEQRSDPDEYWQKTATPWHWVTVPPGKTWAEVGAPPEGDAMSALTAFTKTLRDPAASQEDRALALRFIVHIVGDLHQPLHNGRGDDRGGNNFKVEWFGKATNLHSVWDRELLAGNELSFTEYTDRLEAHLKPEQTIAWWTADPKVWMAESIALRDRIYPEEQGAQLGYSYQWTWRPAAEQRLTQAGVRLAAYLDMVFGE</sequence>
<dbReference type="InterPro" id="IPR008947">
    <property type="entry name" value="PLipase_C/P1_nuclease_dom_sf"/>
</dbReference>
<keyword evidence="6" id="KW-0325">Glycoprotein</keyword>
<feature type="chain" id="PRO_5002562688" evidence="7">
    <location>
        <begin position="19"/>
        <end position="259"/>
    </location>
</feature>
<dbReference type="PATRIC" id="fig|1348774.3.peg.2738"/>
<dbReference type="GO" id="GO:0006308">
    <property type="term" value="P:DNA catabolic process"/>
    <property type="evidence" value="ECO:0007669"/>
    <property type="project" value="InterPro"/>
</dbReference>
<accession>A0A0G3XMC4</accession>
<proteinExistence type="predicted"/>
<reference evidence="8 9" key="1">
    <citation type="submission" date="2015-06" db="EMBL/GenBank/DDBJ databases">
        <authorList>
            <person name="Zeng Y."/>
            <person name="Huang Y."/>
        </authorList>
    </citation>
    <scope>NUCLEOTIDE SEQUENCE [LARGE SCALE GENOMIC DNA]</scope>
    <source>
        <strain evidence="8 9">PQ-2</strain>
    </source>
</reference>
<dbReference type="PANTHER" id="PTHR33146:SF26">
    <property type="entry name" value="ENDONUCLEASE 4"/>
    <property type="match status" value="1"/>
</dbReference>
<keyword evidence="2" id="KW-0479">Metal-binding</keyword>
<protein>
    <submittedName>
        <fullName evidence="8">S1/P1 Nuclease</fullName>
    </submittedName>
</protein>
<evidence type="ECO:0000256" key="2">
    <source>
        <dbReference type="ARBA" id="ARBA00022723"/>
    </source>
</evidence>
<dbReference type="SUPFAM" id="SSF48537">
    <property type="entry name" value="Phospholipase C/P1 nuclease"/>
    <property type="match status" value="1"/>
</dbReference>
<dbReference type="Proteomes" id="UP000035287">
    <property type="component" value="Chromosome"/>
</dbReference>
<feature type="signal peptide" evidence="7">
    <location>
        <begin position="1"/>
        <end position="18"/>
    </location>
</feature>
<keyword evidence="7" id="KW-0732">Signal</keyword>
<dbReference type="CDD" id="cd11010">
    <property type="entry name" value="S1-P1_nuclease"/>
    <property type="match status" value="1"/>
</dbReference>